<organism evidence="8 9">
    <name type="scientific">Ceratitis capitata</name>
    <name type="common">Mediterranean fruit fly</name>
    <name type="synonym">Tephritis capitata</name>
    <dbReference type="NCBI Taxonomy" id="7213"/>
    <lineage>
        <taxon>Eukaryota</taxon>
        <taxon>Metazoa</taxon>
        <taxon>Ecdysozoa</taxon>
        <taxon>Arthropoda</taxon>
        <taxon>Hexapoda</taxon>
        <taxon>Insecta</taxon>
        <taxon>Pterygota</taxon>
        <taxon>Neoptera</taxon>
        <taxon>Endopterygota</taxon>
        <taxon>Diptera</taxon>
        <taxon>Brachycera</taxon>
        <taxon>Muscomorpha</taxon>
        <taxon>Tephritoidea</taxon>
        <taxon>Tephritidae</taxon>
        <taxon>Ceratitis</taxon>
        <taxon>Ceratitis</taxon>
    </lineage>
</organism>
<keyword evidence="6" id="KW-0812">Transmembrane</keyword>
<comment type="cofactor">
    <cofactor evidence="1">
        <name>L-ascorbate</name>
        <dbReference type="ChEBI" id="CHEBI:38290"/>
    </cofactor>
</comment>
<dbReference type="InterPro" id="IPR005123">
    <property type="entry name" value="Oxoglu/Fe-dep_dioxygenase_dom"/>
</dbReference>
<accession>A0A811UFI1</accession>
<dbReference type="Pfam" id="PF13640">
    <property type="entry name" value="2OG-FeII_Oxy_3"/>
    <property type="match status" value="1"/>
</dbReference>
<dbReference type="GO" id="GO:0031418">
    <property type="term" value="F:L-ascorbic acid binding"/>
    <property type="evidence" value="ECO:0007669"/>
    <property type="project" value="InterPro"/>
</dbReference>
<dbReference type="GO" id="GO:0051213">
    <property type="term" value="F:dioxygenase activity"/>
    <property type="evidence" value="ECO:0007669"/>
    <property type="project" value="UniProtKB-KW"/>
</dbReference>
<keyword evidence="5" id="KW-0408">Iron</keyword>
<dbReference type="OrthoDB" id="427071at2759"/>
<gene>
    <name evidence="8" type="ORF">CCAP1982_LOCUS5451</name>
</gene>
<evidence type="ECO:0000256" key="1">
    <source>
        <dbReference type="ARBA" id="ARBA00001961"/>
    </source>
</evidence>
<dbReference type="PANTHER" id="PTHR14650">
    <property type="entry name" value="PROLYL HYDROXYLASE-RELATED"/>
    <property type="match status" value="1"/>
</dbReference>
<evidence type="ECO:0000313" key="8">
    <source>
        <dbReference type="EMBL" id="CAD6996776.1"/>
    </source>
</evidence>
<keyword evidence="3" id="KW-0223">Dioxygenase</keyword>
<keyword evidence="6" id="KW-0472">Membrane</keyword>
<name>A0A811UFI1_CERCA</name>
<keyword evidence="6" id="KW-1133">Transmembrane helix</keyword>
<evidence type="ECO:0000256" key="2">
    <source>
        <dbReference type="ARBA" id="ARBA00022723"/>
    </source>
</evidence>
<dbReference type="InterPro" id="IPR044862">
    <property type="entry name" value="Pro_4_hyd_alph_FE2OG_OXY"/>
</dbReference>
<dbReference type="GO" id="GO:0016705">
    <property type="term" value="F:oxidoreductase activity, acting on paired donors, with incorporation or reduction of molecular oxygen"/>
    <property type="evidence" value="ECO:0007669"/>
    <property type="project" value="InterPro"/>
</dbReference>
<keyword evidence="2" id="KW-0479">Metal-binding</keyword>
<evidence type="ECO:0000256" key="4">
    <source>
        <dbReference type="ARBA" id="ARBA00023002"/>
    </source>
</evidence>
<dbReference type="SMART" id="SM00702">
    <property type="entry name" value="P4Hc"/>
    <property type="match status" value="1"/>
</dbReference>
<dbReference type="AlphaFoldDB" id="A0A811UFI1"/>
<protein>
    <submittedName>
        <fullName evidence="8">(Mediterranean fruit fly) hypothetical protein</fullName>
    </submittedName>
</protein>
<keyword evidence="4" id="KW-0560">Oxidoreductase</keyword>
<dbReference type="GO" id="GO:0016020">
    <property type="term" value="C:membrane"/>
    <property type="evidence" value="ECO:0007669"/>
    <property type="project" value="TreeGrafter"/>
</dbReference>
<evidence type="ECO:0000313" key="9">
    <source>
        <dbReference type="Proteomes" id="UP000606786"/>
    </source>
</evidence>
<evidence type="ECO:0000256" key="5">
    <source>
        <dbReference type="ARBA" id="ARBA00023004"/>
    </source>
</evidence>
<feature type="transmembrane region" description="Helical" evidence="6">
    <location>
        <begin position="49"/>
        <end position="67"/>
    </location>
</feature>
<comment type="caution">
    <text evidence="8">The sequence shown here is derived from an EMBL/GenBank/DDBJ whole genome shotgun (WGS) entry which is preliminary data.</text>
</comment>
<evidence type="ECO:0000256" key="3">
    <source>
        <dbReference type="ARBA" id="ARBA00022964"/>
    </source>
</evidence>
<dbReference type="Gene3D" id="2.60.120.620">
    <property type="entry name" value="q2cbj1_9rhob like domain"/>
    <property type="match status" value="1"/>
</dbReference>
<evidence type="ECO:0000259" key="7">
    <source>
        <dbReference type="PROSITE" id="PS51471"/>
    </source>
</evidence>
<dbReference type="PROSITE" id="PS51471">
    <property type="entry name" value="FE2OG_OXY"/>
    <property type="match status" value="1"/>
</dbReference>
<dbReference type="EMBL" id="CAJHJT010000012">
    <property type="protein sequence ID" value="CAD6996776.1"/>
    <property type="molecule type" value="Genomic_DNA"/>
</dbReference>
<dbReference type="PANTHER" id="PTHR14650:SF1">
    <property type="entry name" value="2-OXOGLUTARATE AND IRON-DEPENDENT OXYGENASE DOMAIN-CONTAINING PROTEIN 3"/>
    <property type="match status" value="1"/>
</dbReference>
<dbReference type="InterPro" id="IPR006620">
    <property type="entry name" value="Pro_4_hyd_alph"/>
</dbReference>
<dbReference type="InterPro" id="IPR039210">
    <property type="entry name" value="OGFOD3"/>
</dbReference>
<dbReference type="Proteomes" id="UP000606786">
    <property type="component" value="Unassembled WGS sequence"/>
</dbReference>
<evidence type="ECO:0000256" key="6">
    <source>
        <dbReference type="SAM" id="Phobius"/>
    </source>
</evidence>
<feature type="domain" description="Fe2OG dioxygenase" evidence="7">
    <location>
        <begin position="211"/>
        <end position="315"/>
    </location>
</feature>
<proteinExistence type="predicted"/>
<sequence>MLRRNVNNKERLNGNADIKTSNNITKAQSNLRNINAELQNATKYSTHRLWTRAVIATSLMVVVYFYSQQRHSKETKFALAKEKLPLRIEKFECSNGYKAEISRYPNCVPKKCGRFVSDQLVENDEVEVLLDLASKILSMAGSSGGASVLNLHTGALSYKEQFVNAYRVPKVVAELKQYQLGIYNSVKNKIKEAIAEQFEIPASSLYLTDPTFFSRLTNATAKTMNDEYWHEHVDKDTYESFHYTSLLYLNTYQKDYRGGRFIFIDGNDDNPTKSAIEPKKARVSAFTSGAENLHHVEQVIEGERYAITISFTCDPDQAIPDLQIKNYN</sequence>
<keyword evidence="9" id="KW-1185">Reference proteome</keyword>
<dbReference type="GO" id="GO:0005506">
    <property type="term" value="F:iron ion binding"/>
    <property type="evidence" value="ECO:0007669"/>
    <property type="project" value="InterPro"/>
</dbReference>
<reference evidence="8" key="1">
    <citation type="submission" date="2020-11" db="EMBL/GenBank/DDBJ databases">
        <authorList>
            <person name="Whitehead M."/>
        </authorList>
    </citation>
    <scope>NUCLEOTIDE SEQUENCE</scope>
    <source>
        <strain evidence="8">EGII</strain>
    </source>
</reference>